<sequence>MKNPEPPPIDAALQPIYDAHDHGKIEVNLKAPIKDADDLSKVYTPGVAEVCMRIADYPTEKAKYTAAPGIVAVVSDGTAVLGLGDIGPDAALPVMEGKACLFKQFGGLDSFPIVLNTTDVDEIIHIVKAMAPSFGAINLEDISAPRCFEIEDRLKEDLKIPIMHDDQHGTAIVVTAALRNARILSGRSDGDLRIVIAGAGAAGIACAKMLYSTGVTDIVLTDSKGAIHKGRPDLTPVKQGLLSWTNKDDLTGSTEEILDGMDCFIGLSGGTIHESAIATMSKDPIIFSLSNPTPEVHPELAKKYATVIATGRSDFPNQINNVLAFPGVFKGAFQAGATAITEDMKIAAAVAIADVVLDELTPERIIPDPFDPRVVPAVTAAVAKAWTDGADWIIR</sequence>
<evidence type="ECO:0000256" key="3">
    <source>
        <dbReference type="PIRSR" id="PIRSR000106-1"/>
    </source>
</evidence>
<feature type="domain" description="Malic enzyme N-terminal" evidence="8">
    <location>
        <begin position="22"/>
        <end position="155"/>
    </location>
</feature>
<feature type="binding site" evidence="5">
    <location>
        <position position="166"/>
    </location>
    <ligand>
        <name>a divalent metal cation</name>
        <dbReference type="ChEBI" id="CHEBI:60240"/>
    </ligand>
</feature>
<dbReference type="Pfam" id="PF00390">
    <property type="entry name" value="malic"/>
    <property type="match status" value="1"/>
</dbReference>
<evidence type="ECO:0000256" key="1">
    <source>
        <dbReference type="ARBA" id="ARBA00008785"/>
    </source>
</evidence>
<dbReference type="SUPFAM" id="SSF51735">
    <property type="entry name" value="NAD(P)-binding Rossmann-fold domains"/>
    <property type="match status" value="1"/>
</dbReference>
<dbReference type="SUPFAM" id="SSF53223">
    <property type="entry name" value="Aminoacid dehydrogenase-like, N-terminal domain"/>
    <property type="match status" value="1"/>
</dbReference>
<dbReference type="Pfam" id="PF03949">
    <property type="entry name" value="Malic_M"/>
    <property type="match status" value="1"/>
</dbReference>
<proteinExistence type="inferred from homology"/>
<dbReference type="InterPro" id="IPR012302">
    <property type="entry name" value="Malic_NAD-bd"/>
</dbReference>
<dbReference type="PIRSF" id="PIRSF000106">
    <property type="entry name" value="ME"/>
    <property type="match status" value="1"/>
</dbReference>
<evidence type="ECO:0000256" key="2">
    <source>
        <dbReference type="ARBA" id="ARBA00023002"/>
    </source>
</evidence>
<gene>
    <name evidence="9" type="ORF">CLV47_10248</name>
</gene>
<evidence type="ECO:0000313" key="10">
    <source>
        <dbReference type="Proteomes" id="UP000237752"/>
    </source>
</evidence>
<feature type="binding site" evidence="4">
    <location>
        <position position="291"/>
    </location>
    <ligand>
        <name>(S)-malate</name>
        <dbReference type="ChEBI" id="CHEBI:15589"/>
    </ligand>
</feature>
<keyword evidence="10" id="KW-1185">Reference proteome</keyword>
<dbReference type="EMBL" id="PVUE01000002">
    <property type="protein sequence ID" value="PRZ43363.1"/>
    <property type="molecule type" value="Genomic_DNA"/>
</dbReference>
<keyword evidence="5 6" id="KW-0479">Metal-binding</keyword>
<dbReference type="SMART" id="SM00919">
    <property type="entry name" value="Malic_M"/>
    <property type="match status" value="1"/>
</dbReference>
<feature type="domain" description="Malic enzyme NAD-binding" evidence="7">
    <location>
        <begin position="167"/>
        <end position="387"/>
    </location>
</feature>
<evidence type="ECO:0000259" key="8">
    <source>
        <dbReference type="SMART" id="SM01274"/>
    </source>
</evidence>
<organism evidence="9 10">
    <name type="scientific">Antricoccus suffuscus</name>
    <dbReference type="NCBI Taxonomy" id="1629062"/>
    <lineage>
        <taxon>Bacteria</taxon>
        <taxon>Bacillati</taxon>
        <taxon>Actinomycetota</taxon>
        <taxon>Actinomycetes</taxon>
        <taxon>Geodermatophilales</taxon>
        <taxon>Antricoccaceae</taxon>
        <taxon>Antricoccus</taxon>
    </lineage>
</organism>
<feature type="binding site" evidence="5">
    <location>
        <position position="141"/>
    </location>
    <ligand>
        <name>a divalent metal cation</name>
        <dbReference type="ChEBI" id="CHEBI:60240"/>
    </ligand>
</feature>
<dbReference type="Proteomes" id="UP000237752">
    <property type="component" value="Unassembled WGS sequence"/>
</dbReference>
<dbReference type="SMART" id="SM01274">
    <property type="entry name" value="malic"/>
    <property type="match status" value="1"/>
</dbReference>
<dbReference type="GO" id="GO:0004470">
    <property type="term" value="F:malic enzyme activity"/>
    <property type="evidence" value="ECO:0007669"/>
    <property type="project" value="InterPro"/>
</dbReference>
<name>A0A2T1A432_9ACTN</name>
<dbReference type="Gene3D" id="3.40.50.10380">
    <property type="entry name" value="Malic enzyme, N-terminal domain"/>
    <property type="match status" value="1"/>
</dbReference>
<comment type="cofactor">
    <cofactor evidence="5">
        <name>Mg(2+)</name>
        <dbReference type="ChEBI" id="CHEBI:18420"/>
    </cofactor>
    <cofactor evidence="5">
        <name>Mn(2+)</name>
        <dbReference type="ChEBI" id="CHEBI:29035"/>
    </cofactor>
    <text evidence="5">Divalent metal cations. Prefers magnesium or manganese.</text>
</comment>
<feature type="active site" description="Proton donor" evidence="3">
    <location>
        <position position="43"/>
    </location>
</feature>
<dbReference type="PANTHER" id="PTHR43237">
    <property type="entry name" value="NADP-DEPENDENT MALIC ENZYME"/>
    <property type="match status" value="1"/>
</dbReference>
<evidence type="ECO:0000313" key="9">
    <source>
        <dbReference type="EMBL" id="PRZ43363.1"/>
    </source>
</evidence>
<evidence type="ECO:0000259" key="7">
    <source>
        <dbReference type="SMART" id="SM00919"/>
    </source>
</evidence>
<evidence type="ECO:0000256" key="4">
    <source>
        <dbReference type="PIRSR" id="PIRSR000106-2"/>
    </source>
</evidence>
<dbReference type="GO" id="GO:0016616">
    <property type="term" value="F:oxidoreductase activity, acting on the CH-OH group of donors, NAD or NADP as acceptor"/>
    <property type="evidence" value="ECO:0007669"/>
    <property type="project" value="InterPro"/>
</dbReference>
<dbReference type="GO" id="GO:0046872">
    <property type="term" value="F:metal ion binding"/>
    <property type="evidence" value="ECO:0007669"/>
    <property type="project" value="UniProtKB-KW"/>
</dbReference>
<evidence type="ECO:0000256" key="5">
    <source>
        <dbReference type="PIRSR" id="PIRSR000106-3"/>
    </source>
</evidence>
<dbReference type="AlphaFoldDB" id="A0A2T1A432"/>
<keyword evidence="2" id="KW-0560">Oxidoreductase</keyword>
<protein>
    <submittedName>
        <fullName evidence="9">Malate dehydrogenase (Oxaloacetate-decarboxylating)</fullName>
    </submittedName>
</protein>
<evidence type="ECO:0000256" key="6">
    <source>
        <dbReference type="RuleBase" id="RU003427"/>
    </source>
</evidence>
<dbReference type="InterPro" id="IPR051674">
    <property type="entry name" value="Malate_Decarboxylase"/>
</dbReference>
<dbReference type="PANTHER" id="PTHR43237:SF4">
    <property type="entry name" value="NADP-DEPENDENT MALIC ENZYME"/>
    <property type="match status" value="1"/>
</dbReference>
<comment type="caution">
    <text evidence="9">The sequence shown here is derived from an EMBL/GenBank/DDBJ whole genome shotgun (WGS) entry which is preliminary data.</text>
</comment>
<dbReference type="InterPro" id="IPR037062">
    <property type="entry name" value="Malic_N_dom_sf"/>
</dbReference>
<dbReference type="InterPro" id="IPR046346">
    <property type="entry name" value="Aminoacid_DH-like_N_sf"/>
</dbReference>
<comment type="similarity">
    <text evidence="1 6">Belongs to the malic enzymes family.</text>
</comment>
<dbReference type="InterPro" id="IPR012301">
    <property type="entry name" value="Malic_N_dom"/>
</dbReference>
<feature type="binding site" evidence="5">
    <location>
        <position position="140"/>
    </location>
    <ligand>
        <name>a divalent metal cation</name>
        <dbReference type="ChEBI" id="CHEBI:60240"/>
    </ligand>
</feature>
<dbReference type="InterPro" id="IPR001891">
    <property type="entry name" value="Malic_OxRdtase"/>
</dbReference>
<accession>A0A2T1A432</accession>
<dbReference type="RefSeq" id="WP_238145189.1">
    <property type="nucleotide sequence ID" value="NZ_PVUE01000002.1"/>
</dbReference>
<feature type="binding site" evidence="4">
    <location>
        <position position="320"/>
    </location>
    <ligand>
        <name>(S)-malate</name>
        <dbReference type="ChEBI" id="CHEBI:15589"/>
    </ligand>
</feature>
<dbReference type="Gene3D" id="3.40.50.720">
    <property type="entry name" value="NAD(P)-binding Rossmann-like Domain"/>
    <property type="match status" value="1"/>
</dbReference>
<dbReference type="InterPro" id="IPR036291">
    <property type="entry name" value="NAD(P)-bd_dom_sf"/>
</dbReference>
<feature type="active site" description="Proton acceptor" evidence="3">
    <location>
        <position position="98"/>
    </location>
</feature>
<dbReference type="GO" id="GO:0051287">
    <property type="term" value="F:NAD binding"/>
    <property type="evidence" value="ECO:0007669"/>
    <property type="project" value="InterPro"/>
</dbReference>
<dbReference type="PRINTS" id="PR00072">
    <property type="entry name" value="MALOXRDTASE"/>
</dbReference>
<reference evidence="9 10" key="1">
    <citation type="submission" date="2018-03" db="EMBL/GenBank/DDBJ databases">
        <title>Genomic Encyclopedia of Archaeal and Bacterial Type Strains, Phase II (KMG-II): from individual species to whole genera.</title>
        <authorList>
            <person name="Goeker M."/>
        </authorList>
    </citation>
    <scope>NUCLEOTIDE SEQUENCE [LARGE SCALE GENOMIC DNA]</scope>
    <source>
        <strain evidence="9 10">DSM 100065</strain>
    </source>
</reference>